<sequence>MELDKKDRKRMHSLHVDIQNNNDLLSKSDWLISKRQKRKLTEKNNKIETELNEFRIKYDDPEIDKKAYHATVENSNWTKAGNAADSIGKSMQSTGKKITKVGMHTTGAVWSPLIYAGYQGVKHARKKPKNETPEQDLIELIKEVEAAHRDGKIDEEQKRSYVLDFVDNYYRK</sequence>
<gene>
    <name evidence="1" type="ORF">SAMN05216235_2688</name>
</gene>
<dbReference type="Proteomes" id="UP000183090">
    <property type="component" value="Unassembled WGS sequence"/>
</dbReference>
<protein>
    <submittedName>
        <fullName evidence="1">Uncharacterized protein</fullName>
    </submittedName>
</protein>
<dbReference type="AlphaFoldDB" id="A0AA94HIA4"/>
<dbReference type="EMBL" id="FOTB01000006">
    <property type="protein sequence ID" value="SFK94862.1"/>
    <property type="molecule type" value="Genomic_DNA"/>
</dbReference>
<accession>A0AA94HIA4</accession>
<proteinExistence type="predicted"/>
<name>A0AA94HIA4_9STAP</name>
<evidence type="ECO:0000313" key="1">
    <source>
        <dbReference type="EMBL" id="SFK94862.1"/>
    </source>
</evidence>
<organism evidence="1 2">
    <name type="scientific">Salinicoccus halodurans</name>
    <dbReference type="NCBI Taxonomy" id="407035"/>
    <lineage>
        <taxon>Bacteria</taxon>
        <taxon>Bacillati</taxon>
        <taxon>Bacillota</taxon>
        <taxon>Bacilli</taxon>
        <taxon>Bacillales</taxon>
        <taxon>Staphylococcaceae</taxon>
        <taxon>Salinicoccus</taxon>
    </lineage>
</organism>
<evidence type="ECO:0000313" key="2">
    <source>
        <dbReference type="Proteomes" id="UP000183090"/>
    </source>
</evidence>
<dbReference type="RefSeq" id="WP_052749872.1">
    <property type="nucleotide sequence ID" value="NZ_CP011366.1"/>
</dbReference>
<reference evidence="1 2" key="1">
    <citation type="submission" date="2016-10" db="EMBL/GenBank/DDBJ databases">
        <authorList>
            <person name="Varghese N."/>
            <person name="Submissions S."/>
        </authorList>
    </citation>
    <scope>NUCLEOTIDE SEQUENCE [LARGE SCALE GENOMIC DNA]</scope>
    <source>
        <strain evidence="1 2">CGMCC 1.6501</strain>
    </source>
</reference>
<comment type="caution">
    <text evidence="1">The sequence shown here is derived from an EMBL/GenBank/DDBJ whole genome shotgun (WGS) entry which is preliminary data.</text>
</comment>